<keyword evidence="5" id="KW-1185">Reference proteome</keyword>
<organism evidence="5 6">
    <name type="scientific">Parascaris equorum</name>
    <name type="common">Equine roundworm</name>
    <dbReference type="NCBI Taxonomy" id="6256"/>
    <lineage>
        <taxon>Eukaryota</taxon>
        <taxon>Metazoa</taxon>
        <taxon>Ecdysozoa</taxon>
        <taxon>Nematoda</taxon>
        <taxon>Chromadorea</taxon>
        <taxon>Rhabditida</taxon>
        <taxon>Spirurina</taxon>
        <taxon>Ascaridomorpha</taxon>
        <taxon>Ascaridoidea</taxon>
        <taxon>Ascarididae</taxon>
        <taxon>Parascaris</taxon>
    </lineage>
</organism>
<reference evidence="6" key="1">
    <citation type="submission" date="2022-11" db="UniProtKB">
        <authorList>
            <consortium name="WormBaseParasite"/>
        </authorList>
    </citation>
    <scope>IDENTIFICATION</scope>
</reference>
<dbReference type="PROSITE" id="PS00690">
    <property type="entry name" value="DEAH_ATP_HELICASE"/>
    <property type="match status" value="1"/>
</dbReference>
<evidence type="ECO:0000256" key="1">
    <source>
        <dbReference type="ARBA" id="ARBA00022741"/>
    </source>
</evidence>
<keyword evidence="2" id="KW-0378">Hydrolase</keyword>
<evidence type="ECO:0000256" key="3">
    <source>
        <dbReference type="ARBA" id="ARBA00022806"/>
    </source>
</evidence>
<dbReference type="Gene3D" id="3.40.50.300">
    <property type="entry name" value="P-loop containing nucleotide triphosphate hydrolases"/>
    <property type="match status" value="1"/>
</dbReference>
<dbReference type="InterPro" id="IPR002464">
    <property type="entry name" value="DNA/RNA_helicase_DEAH_CS"/>
</dbReference>
<name>A0A914RI78_PAREQ</name>
<dbReference type="GO" id="GO:0003723">
    <property type="term" value="F:RNA binding"/>
    <property type="evidence" value="ECO:0007669"/>
    <property type="project" value="TreeGrafter"/>
</dbReference>
<dbReference type="InterPro" id="IPR027417">
    <property type="entry name" value="P-loop_NTPase"/>
</dbReference>
<dbReference type="PANTHER" id="PTHR18934:SF91">
    <property type="entry name" value="PRE-MRNA-SPLICING FACTOR ATP-DEPENDENT RNA HELICASE PRP16"/>
    <property type="match status" value="1"/>
</dbReference>
<keyword evidence="3" id="KW-0347">Helicase</keyword>
<dbReference type="WBParaSite" id="PEQ_0000449201-mRNA-1">
    <property type="protein sequence ID" value="PEQ_0000449201-mRNA-1"/>
    <property type="gene ID" value="PEQ_0000449201"/>
</dbReference>
<sequence>MVMDMDVICSGSEGQRLTGMIQIGGEMHTHVFSVAVWWFWLQTRVQARARSCLNTSQSTKSFPAISACSLTGVMLARHVSVELKSSRLSAAACVDSTVPVDPNAKVVFMTAKRLLVELVTNPDLRDFGCVIMDEAHERTIDGDLCLGMIKEILHRRENLKLGTVVAELRNFEYTDVHCIAPLQRLISGTFGVMQKFA</sequence>
<evidence type="ECO:0000313" key="5">
    <source>
        <dbReference type="Proteomes" id="UP000887564"/>
    </source>
</evidence>
<protein>
    <submittedName>
        <fullName evidence="6">Helicase ATP-binding domain-containing protein</fullName>
    </submittedName>
</protein>
<evidence type="ECO:0000313" key="6">
    <source>
        <dbReference type="WBParaSite" id="PEQ_0000449201-mRNA-1"/>
    </source>
</evidence>
<evidence type="ECO:0000256" key="4">
    <source>
        <dbReference type="ARBA" id="ARBA00022840"/>
    </source>
</evidence>
<keyword evidence="1" id="KW-0547">Nucleotide-binding</keyword>
<dbReference type="PANTHER" id="PTHR18934">
    <property type="entry name" value="ATP-DEPENDENT RNA HELICASE"/>
    <property type="match status" value="1"/>
</dbReference>
<dbReference type="GO" id="GO:0016787">
    <property type="term" value="F:hydrolase activity"/>
    <property type="evidence" value="ECO:0007669"/>
    <property type="project" value="UniProtKB-KW"/>
</dbReference>
<dbReference type="SUPFAM" id="SSF52540">
    <property type="entry name" value="P-loop containing nucleoside triphosphate hydrolases"/>
    <property type="match status" value="1"/>
</dbReference>
<evidence type="ECO:0000256" key="2">
    <source>
        <dbReference type="ARBA" id="ARBA00022801"/>
    </source>
</evidence>
<keyword evidence="4" id="KW-0067">ATP-binding</keyword>
<accession>A0A914RI78</accession>
<dbReference type="Proteomes" id="UP000887564">
    <property type="component" value="Unplaced"/>
</dbReference>
<proteinExistence type="predicted"/>
<dbReference type="GO" id="GO:0004386">
    <property type="term" value="F:helicase activity"/>
    <property type="evidence" value="ECO:0007669"/>
    <property type="project" value="UniProtKB-KW"/>
</dbReference>
<dbReference type="AlphaFoldDB" id="A0A914RI78"/>
<dbReference type="GO" id="GO:0005524">
    <property type="term" value="F:ATP binding"/>
    <property type="evidence" value="ECO:0007669"/>
    <property type="project" value="UniProtKB-KW"/>
</dbReference>